<dbReference type="SUPFAM" id="SSF53335">
    <property type="entry name" value="S-adenosyl-L-methionine-dependent methyltransferases"/>
    <property type="match status" value="1"/>
</dbReference>
<reference evidence="1" key="1">
    <citation type="submission" date="2020-12" db="EMBL/GenBank/DDBJ databases">
        <title>Metabolic potential, ecology and presence of endohyphal bacteria is reflected in genomic diversity of Mucoromycotina.</title>
        <authorList>
            <person name="Muszewska A."/>
            <person name="Okrasinska A."/>
            <person name="Steczkiewicz K."/>
            <person name="Drgas O."/>
            <person name="Orlowska M."/>
            <person name="Perlinska-Lenart U."/>
            <person name="Aleksandrzak-Piekarczyk T."/>
            <person name="Szatraj K."/>
            <person name="Zielenkiewicz U."/>
            <person name="Pilsyk S."/>
            <person name="Malc E."/>
            <person name="Mieczkowski P."/>
            <person name="Kruszewska J.S."/>
            <person name="Biernat P."/>
            <person name="Pawlowska J."/>
        </authorList>
    </citation>
    <scope>NUCLEOTIDE SEQUENCE</scope>
    <source>
        <strain evidence="1">WA0000067209</strain>
    </source>
</reference>
<dbReference type="CDD" id="cd02440">
    <property type="entry name" value="AdoMet_MTases"/>
    <property type="match status" value="1"/>
</dbReference>
<evidence type="ECO:0000313" key="2">
    <source>
        <dbReference type="Proteomes" id="UP000654370"/>
    </source>
</evidence>
<dbReference type="GO" id="GO:0005829">
    <property type="term" value="C:cytosol"/>
    <property type="evidence" value="ECO:0007669"/>
    <property type="project" value="TreeGrafter"/>
</dbReference>
<organism evidence="1 2">
    <name type="scientific">Mortierella isabellina</name>
    <name type="common">Filamentous fungus</name>
    <name type="synonym">Umbelopsis isabellina</name>
    <dbReference type="NCBI Taxonomy" id="91625"/>
    <lineage>
        <taxon>Eukaryota</taxon>
        <taxon>Fungi</taxon>
        <taxon>Fungi incertae sedis</taxon>
        <taxon>Mucoromycota</taxon>
        <taxon>Mucoromycotina</taxon>
        <taxon>Umbelopsidomycetes</taxon>
        <taxon>Umbelopsidales</taxon>
        <taxon>Umbelopsidaceae</taxon>
        <taxon>Umbelopsis</taxon>
    </lineage>
</organism>
<name>A0A8H7UDR7_MORIS</name>
<comment type="caution">
    <text evidence="1">The sequence shown here is derived from an EMBL/GenBank/DDBJ whole genome shotgun (WGS) entry which is preliminary data.</text>
</comment>
<dbReference type="PANTHER" id="PTHR14614">
    <property type="entry name" value="HEPATOCELLULAR CARCINOMA-ASSOCIATED ANTIGEN"/>
    <property type="match status" value="1"/>
</dbReference>
<proteinExistence type="predicted"/>
<dbReference type="Pfam" id="PF10294">
    <property type="entry name" value="Methyltransf_16"/>
    <property type="match status" value="1"/>
</dbReference>
<dbReference type="PANTHER" id="PTHR14614:SF109">
    <property type="entry name" value="RIBOSOMAL LYSINE N-METHYLTRANSFERASE 5"/>
    <property type="match status" value="1"/>
</dbReference>
<dbReference type="OrthoDB" id="443981at2759"/>
<dbReference type="AlphaFoldDB" id="A0A8H7UDR7"/>
<dbReference type="Gene3D" id="3.40.50.150">
    <property type="entry name" value="Vaccinia Virus protein VP39"/>
    <property type="match status" value="1"/>
</dbReference>
<dbReference type="InterPro" id="IPR029063">
    <property type="entry name" value="SAM-dependent_MTases_sf"/>
</dbReference>
<dbReference type="Proteomes" id="UP000654370">
    <property type="component" value="Unassembled WGS sequence"/>
</dbReference>
<dbReference type="InterPro" id="IPR019410">
    <property type="entry name" value="Methyltransf_16"/>
</dbReference>
<dbReference type="GO" id="GO:0032991">
    <property type="term" value="C:protein-containing complex"/>
    <property type="evidence" value="ECO:0007669"/>
    <property type="project" value="TreeGrafter"/>
</dbReference>
<evidence type="ECO:0000313" key="1">
    <source>
        <dbReference type="EMBL" id="KAG2176183.1"/>
    </source>
</evidence>
<sequence length="284" mass="31980">MTALPNAGDVETLPLSLDLLSEFALIDDVYDELFQLYSESDQAGWQHNHAVKQKAGSVEIEVENVKGNKSAVFTVMQNQSLLSKRGITGSVLWDSSVMLSNMFTKHRELFELDPSATRILELGSGCGLLGITLASLVKQVLMTDQYEMLSLLAKNIRRNLGENTNTDIAELMWGESLPPDFRKRTFDLIVASDCVYHESLTGKLVKTLLDICKLSDAHKLSEFEETGVKSKRTAFILGQELRSDTVHLEFLTDLIESFIVYRIPTKFVMDDFQNGYCIYFGFLR</sequence>
<protein>
    <submittedName>
        <fullName evidence="1">Uncharacterized protein</fullName>
    </submittedName>
</protein>
<gene>
    <name evidence="1" type="ORF">INT43_005416</name>
</gene>
<keyword evidence="2" id="KW-1185">Reference proteome</keyword>
<accession>A0A8H7UDR7</accession>
<dbReference type="EMBL" id="JAEPQZ010000010">
    <property type="protein sequence ID" value="KAG2176183.1"/>
    <property type="molecule type" value="Genomic_DNA"/>
</dbReference>